<evidence type="ECO:0000256" key="3">
    <source>
        <dbReference type="ARBA" id="ARBA00022692"/>
    </source>
</evidence>
<proteinExistence type="predicted"/>
<keyword evidence="10" id="KW-1185">Reference proteome</keyword>
<feature type="region of interest" description="Disordered" evidence="6">
    <location>
        <begin position="257"/>
        <end position="280"/>
    </location>
</feature>
<dbReference type="Gene3D" id="1.20.950.20">
    <property type="entry name" value="Transmembrane di-heme cytochromes, Chain C"/>
    <property type="match status" value="1"/>
</dbReference>
<dbReference type="RefSeq" id="WP_102374478.1">
    <property type="nucleotide sequence ID" value="NZ_JBBNOP010000004.1"/>
</dbReference>
<comment type="caution">
    <text evidence="9">The sequence shown here is derived from an EMBL/GenBank/DDBJ whole genome shotgun (WGS) entry which is preliminary data.</text>
</comment>
<name>A0ABV1JBK0_9ACTN</name>
<keyword evidence="5 7" id="KW-0472">Membrane</keyword>
<organism evidence="9 10">
    <name type="scientific">Raoultibacter massiliensis</name>
    <dbReference type="NCBI Taxonomy" id="1852371"/>
    <lineage>
        <taxon>Bacteria</taxon>
        <taxon>Bacillati</taxon>
        <taxon>Actinomycetota</taxon>
        <taxon>Coriobacteriia</taxon>
        <taxon>Eggerthellales</taxon>
        <taxon>Eggerthellaceae</taxon>
        <taxon>Raoultibacter</taxon>
    </lineage>
</organism>
<dbReference type="Proteomes" id="UP001487305">
    <property type="component" value="Unassembled WGS sequence"/>
</dbReference>
<evidence type="ECO:0000256" key="5">
    <source>
        <dbReference type="ARBA" id="ARBA00023136"/>
    </source>
</evidence>
<evidence type="ECO:0000256" key="2">
    <source>
        <dbReference type="ARBA" id="ARBA00022475"/>
    </source>
</evidence>
<keyword evidence="2" id="KW-1003">Cell membrane</keyword>
<reference evidence="9 10" key="1">
    <citation type="submission" date="2024-04" db="EMBL/GenBank/DDBJ databases">
        <title>Human intestinal bacterial collection.</title>
        <authorList>
            <person name="Pauvert C."/>
            <person name="Hitch T.C.A."/>
            <person name="Clavel T."/>
        </authorList>
    </citation>
    <scope>NUCLEOTIDE SEQUENCE [LARGE SCALE GENOMIC DNA]</scope>
    <source>
        <strain evidence="9 10">CLA-KB-H42</strain>
    </source>
</reference>
<evidence type="ECO:0000256" key="1">
    <source>
        <dbReference type="ARBA" id="ARBA00004651"/>
    </source>
</evidence>
<feature type="transmembrane region" description="Helical" evidence="7">
    <location>
        <begin position="84"/>
        <end position="106"/>
    </location>
</feature>
<accession>A0ABV1JBK0</accession>
<feature type="transmembrane region" description="Helical" evidence="7">
    <location>
        <begin position="49"/>
        <end position="72"/>
    </location>
</feature>
<dbReference type="PANTHER" id="PTHR30485:SF0">
    <property type="entry name" value="NI_FE-HYDROGENASE 1 B-TYPE CYTOCHROME SUBUNIT-RELATED"/>
    <property type="match status" value="1"/>
</dbReference>
<feature type="transmembrane region" description="Helical" evidence="7">
    <location>
        <begin position="196"/>
        <end position="217"/>
    </location>
</feature>
<sequence>MQETLLFDQFTWLVFAAPFLGLLVAGLSKRQDPVIRGKRVLRHDAPARVSHWTHAVGTALLLVSGIILGTRFSPSFVTGDDAAATWFNVHFVFALLFLFGTFYWLGNTIISRWRFREHMPTKNAITYTLNHYGSLLGVKKCTYPKEAKYFESERMAFILAIIATVAVLVSGLLKVLAHALLLPEGFMNVVTWTHDISAALMLLFFLAHVFFGAVLPVSWKTLKSMFTGYVPLEHARHEHSAWIEELEGKGAVEATAAEKDETGGQSVPLAAGRKEGIEHV</sequence>
<feature type="transmembrane region" description="Helical" evidence="7">
    <location>
        <begin position="155"/>
        <end position="176"/>
    </location>
</feature>
<dbReference type="InterPro" id="IPR051542">
    <property type="entry name" value="Hydrogenase_cytochrome"/>
</dbReference>
<evidence type="ECO:0000256" key="6">
    <source>
        <dbReference type="SAM" id="MobiDB-lite"/>
    </source>
</evidence>
<dbReference type="EMBL" id="JBBNOP010000004">
    <property type="protein sequence ID" value="MEQ3362475.1"/>
    <property type="molecule type" value="Genomic_DNA"/>
</dbReference>
<dbReference type="InterPro" id="IPR011577">
    <property type="entry name" value="Cyt_b561_bac/Ni-Hgenase"/>
</dbReference>
<gene>
    <name evidence="9" type="ORF">AAA083_05760</name>
</gene>
<dbReference type="Pfam" id="PF01292">
    <property type="entry name" value="Ni_hydr_CYTB"/>
    <property type="match status" value="1"/>
</dbReference>
<evidence type="ECO:0000259" key="8">
    <source>
        <dbReference type="Pfam" id="PF01292"/>
    </source>
</evidence>
<dbReference type="InterPro" id="IPR016174">
    <property type="entry name" value="Di-haem_cyt_TM"/>
</dbReference>
<protein>
    <submittedName>
        <fullName evidence="9">Cytochrome b/b6 domain-containing protein</fullName>
    </submittedName>
</protein>
<comment type="subcellular location">
    <subcellularLocation>
        <location evidence="1">Cell membrane</location>
        <topology evidence="1">Multi-pass membrane protein</topology>
    </subcellularLocation>
</comment>
<keyword evidence="4 7" id="KW-1133">Transmembrane helix</keyword>
<evidence type="ECO:0000313" key="10">
    <source>
        <dbReference type="Proteomes" id="UP001487305"/>
    </source>
</evidence>
<dbReference type="PANTHER" id="PTHR30485">
    <property type="entry name" value="NI/FE-HYDROGENASE 1 B-TYPE CYTOCHROME SUBUNIT"/>
    <property type="match status" value="1"/>
</dbReference>
<evidence type="ECO:0000256" key="7">
    <source>
        <dbReference type="SAM" id="Phobius"/>
    </source>
</evidence>
<evidence type="ECO:0000256" key="4">
    <source>
        <dbReference type="ARBA" id="ARBA00022989"/>
    </source>
</evidence>
<evidence type="ECO:0000313" key="9">
    <source>
        <dbReference type="EMBL" id="MEQ3362475.1"/>
    </source>
</evidence>
<dbReference type="SUPFAM" id="SSF81342">
    <property type="entry name" value="Transmembrane di-heme cytochromes"/>
    <property type="match status" value="1"/>
</dbReference>
<feature type="transmembrane region" description="Helical" evidence="7">
    <location>
        <begin position="12"/>
        <end position="28"/>
    </location>
</feature>
<feature type="domain" description="Cytochrome b561 bacterial/Ni-hydrogenase" evidence="8">
    <location>
        <begin position="42"/>
        <end position="228"/>
    </location>
</feature>
<keyword evidence="3 7" id="KW-0812">Transmembrane</keyword>